<organism evidence="1 2">
    <name type="scientific">Candidatus Muproteobacteria bacterium RBG_16_64_11</name>
    <dbReference type="NCBI Taxonomy" id="1817758"/>
    <lineage>
        <taxon>Bacteria</taxon>
        <taxon>Pseudomonadati</taxon>
        <taxon>Pseudomonadota</taxon>
        <taxon>Candidatus Muproteobacteria</taxon>
    </lineage>
</organism>
<evidence type="ECO:0000313" key="1">
    <source>
        <dbReference type="EMBL" id="OGI41829.1"/>
    </source>
</evidence>
<dbReference type="AlphaFoldDB" id="A0A1F6T9S7"/>
<protein>
    <submittedName>
        <fullName evidence="1">Uncharacterized protein</fullName>
    </submittedName>
</protein>
<dbReference type="EMBL" id="MFSS01000115">
    <property type="protein sequence ID" value="OGI41829.1"/>
    <property type="molecule type" value="Genomic_DNA"/>
</dbReference>
<comment type="caution">
    <text evidence="1">The sequence shown here is derived from an EMBL/GenBank/DDBJ whole genome shotgun (WGS) entry which is preliminary data.</text>
</comment>
<dbReference type="Proteomes" id="UP000177925">
    <property type="component" value="Unassembled WGS sequence"/>
</dbReference>
<reference evidence="1 2" key="1">
    <citation type="journal article" date="2016" name="Nat. Commun.">
        <title>Thousands of microbial genomes shed light on interconnected biogeochemical processes in an aquifer system.</title>
        <authorList>
            <person name="Anantharaman K."/>
            <person name="Brown C.T."/>
            <person name="Hug L.A."/>
            <person name="Sharon I."/>
            <person name="Castelle C.J."/>
            <person name="Probst A.J."/>
            <person name="Thomas B.C."/>
            <person name="Singh A."/>
            <person name="Wilkins M.J."/>
            <person name="Karaoz U."/>
            <person name="Brodie E.L."/>
            <person name="Williams K.H."/>
            <person name="Hubbard S.S."/>
            <person name="Banfield J.F."/>
        </authorList>
    </citation>
    <scope>NUCLEOTIDE SEQUENCE [LARGE SCALE GENOMIC DNA]</scope>
</reference>
<name>A0A1F6T9S7_9PROT</name>
<proteinExistence type="predicted"/>
<evidence type="ECO:0000313" key="2">
    <source>
        <dbReference type="Proteomes" id="UP000177925"/>
    </source>
</evidence>
<gene>
    <name evidence="1" type="ORF">A2150_00500</name>
</gene>
<accession>A0A1F6T9S7</accession>
<sequence length="73" mass="8136">MTAETAETKTFRLSHRLSVELSVSRIGLSAEWSPDLPVNGLTPGELRRYREARREMLERLAQKLGGAVIVVEG</sequence>
<dbReference type="STRING" id="1817758.A2150_00500"/>